<keyword evidence="3" id="KW-0653">Protein transport</keyword>
<dbReference type="PANTHER" id="PTHR15837">
    <property type="entry name" value="RAN GUANINE NUCLEOTIDE RELEASE FACTOR"/>
    <property type="match status" value="1"/>
</dbReference>
<dbReference type="GO" id="GO:0005085">
    <property type="term" value="F:guanyl-nucleotide exchange factor activity"/>
    <property type="evidence" value="ECO:0007669"/>
    <property type="project" value="TreeGrafter"/>
</dbReference>
<organism evidence="4 5">
    <name type="scientific">Hermanssonia centrifuga</name>
    <dbReference type="NCBI Taxonomy" id="98765"/>
    <lineage>
        <taxon>Eukaryota</taxon>
        <taxon>Fungi</taxon>
        <taxon>Dikarya</taxon>
        <taxon>Basidiomycota</taxon>
        <taxon>Agaricomycotina</taxon>
        <taxon>Agaricomycetes</taxon>
        <taxon>Polyporales</taxon>
        <taxon>Meruliaceae</taxon>
        <taxon>Hermanssonia</taxon>
    </lineage>
</organism>
<dbReference type="EMBL" id="MLYV02000044">
    <property type="protein sequence ID" value="PSS37409.1"/>
    <property type="molecule type" value="Genomic_DNA"/>
</dbReference>
<dbReference type="SUPFAM" id="SSF55724">
    <property type="entry name" value="Mog1p/PsbP-like"/>
    <property type="match status" value="1"/>
</dbReference>
<reference evidence="4 5" key="1">
    <citation type="submission" date="2018-02" db="EMBL/GenBank/DDBJ databases">
        <title>Genome sequence of the basidiomycete white-rot fungus Phlebia centrifuga.</title>
        <authorList>
            <person name="Granchi Z."/>
            <person name="Peng M."/>
            <person name="de Vries R.P."/>
            <person name="Hilden K."/>
            <person name="Makela M.R."/>
            <person name="Grigoriev I."/>
            <person name="Riley R."/>
        </authorList>
    </citation>
    <scope>NUCLEOTIDE SEQUENCE [LARGE SCALE GENOMIC DNA]</scope>
    <source>
        <strain evidence="4 5">FBCC195</strain>
    </source>
</reference>
<dbReference type="STRING" id="98765.A0A2R6S5B3"/>
<dbReference type="GO" id="GO:0006606">
    <property type="term" value="P:protein import into nucleus"/>
    <property type="evidence" value="ECO:0007669"/>
    <property type="project" value="TreeGrafter"/>
</dbReference>
<dbReference type="Proteomes" id="UP000186601">
    <property type="component" value="Unassembled WGS sequence"/>
</dbReference>
<evidence type="ECO:0000313" key="5">
    <source>
        <dbReference type="Proteomes" id="UP000186601"/>
    </source>
</evidence>
<gene>
    <name evidence="4" type="ORF">PHLCEN_2v745</name>
</gene>
<dbReference type="OrthoDB" id="10255285at2759"/>
<proteinExistence type="inferred from homology"/>
<accession>A0A2R6S5B3</accession>
<keyword evidence="2" id="KW-0813">Transport</keyword>
<dbReference type="AlphaFoldDB" id="A0A2R6S5B3"/>
<sequence length="176" mass="19004">MSSTKDLFGGAIKVTLPNNYIDASTLRQIPDTQEVFLHPSSGVSLIVEVLESVDQQDIKKAAEFHFDSLAHDNSAVKHDVGQVVTTSERRGETPAPVLLRGTQLVPKFNKTVPDEVQILLALYRIPSKNVDLVMTMNVPTRTVEGGAVSGDELAAATREFDIAAPSLTIADFGLFA</sequence>
<dbReference type="GO" id="GO:0031267">
    <property type="term" value="F:small GTPase binding"/>
    <property type="evidence" value="ECO:0007669"/>
    <property type="project" value="TreeGrafter"/>
</dbReference>
<evidence type="ECO:0000256" key="2">
    <source>
        <dbReference type="ARBA" id="ARBA00022448"/>
    </source>
</evidence>
<dbReference type="GO" id="GO:0005634">
    <property type="term" value="C:nucleus"/>
    <property type="evidence" value="ECO:0007669"/>
    <property type="project" value="TreeGrafter"/>
</dbReference>
<evidence type="ECO:0000256" key="3">
    <source>
        <dbReference type="ARBA" id="ARBA00022927"/>
    </source>
</evidence>
<dbReference type="InterPro" id="IPR016123">
    <property type="entry name" value="Mog1/PsbP_a/b/a-sand"/>
</dbReference>
<comment type="similarity">
    <text evidence="1">Belongs to the MOG1 family.</text>
</comment>
<dbReference type="Pfam" id="PF04603">
    <property type="entry name" value="Mog1"/>
    <property type="match status" value="1"/>
</dbReference>
<protein>
    <recommendedName>
        <fullName evidence="6">Ran guanine nucleotide release factor</fullName>
    </recommendedName>
</protein>
<comment type="caution">
    <text evidence="4">The sequence shown here is derived from an EMBL/GenBank/DDBJ whole genome shotgun (WGS) entry which is preliminary data.</text>
</comment>
<keyword evidence="5" id="KW-1185">Reference proteome</keyword>
<evidence type="ECO:0000256" key="1">
    <source>
        <dbReference type="ARBA" id="ARBA00010307"/>
    </source>
</evidence>
<evidence type="ECO:0008006" key="6">
    <source>
        <dbReference type="Google" id="ProtNLM"/>
    </source>
</evidence>
<dbReference type="Gene3D" id="3.40.1000.10">
    <property type="entry name" value="Mog1/PsbP, alpha/beta/alpha sandwich"/>
    <property type="match status" value="1"/>
</dbReference>
<evidence type="ECO:0000313" key="4">
    <source>
        <dbReference type="EMBL" id="PSS37409.1"/>
    </source>
</evidence>
<dbReference type="InterPro" id="IPR007681">
    <property type="entry name" value="Mog1"/>
</dbReference>
<name>A0A2R6S5B3_9APHY</name>
<dbReference type="PANTHER" id="PTHR15837:SF0">
    <property type="entry name" value="RAN GUANINE NUCLEOTIDE RELEASE FACTOR"/>
    <property type="match status" value="1"/>
</dbReference>